<dbReference type="PANTHER" id="PTHR30036">
    <property type="entry name" value="D-XYLOSE-BINDING PERIPLASMIC PROTEIN"/>
    <property type="match status" value="1"/>
</dbReference>
<dbReference type="GO" id="GO:0030288">
    <property type="term" value="C:outer membrane-bounded periplasmic space"/>
    <property type="evidence" value="ECO:0007669"/>
    <property type="project" value="TreeGrafter"/>
</dbReference>
<dbReference type="GO" id="GO:0030246">
    <property type="term" value="F:carbohydrate binding"/>
    <property type="evidence" value="ECO:0007669"/>
    <property type="project" value="TreeGrafter"/>
</dbReference>
<accession>A0A6L5X216</accession>
<gene>
    <name evidence="3" type="ORF">FYJ35_05285</name>
</gene>
<dbReference type="AlphaFoldDB" id="A0A6L5X216"/>
<evidence type="ECO:0000313" key="3">
    <source>
        <dbReference type="EMBL" id="MSS14459.1"/>
    </source>
</evidence>
<comment type="subcellular location">
    <subcellularLocation>
        <location evidence="1">Cell envelope</location>
    </subcellularLocation>
</comment>
<organism evidence="3 4">
    <name type="scientific">Porcincola intestinalis</name>
    <dbReference type="NCBI Taxonomy" id="2606632"/>
    <lineage>
        <taxon>Bacteria</taxon>
        <taxon>Bacillati</taxon>
        <taxon>Bacillota</taxon>
        <taxon>Clostridia</taxon>
        <taxon>Lachnospirales</taxon>
        <taxon>Lachnospiraceae</taxon>
        <taxon>Porcincola</taxon>
    </lineage>
</organism>
<dbReference type="InterPro" id="IPR028082">
    <property type="entry name" value="Peripla_BP_I"/>
</dbReference>
<evidence type="ECO:0000259" key="2">
    <source>
        <dbReference type="Pfam" id="PF13407"/>
    </source>
</evidence>
<dbReference type="CDD" id="cd01536">
    <property type="entry name" value="PBP1_ABC_sugar_binding-like"/>
    <property type="match status" value="1"/>
</dbReference>
<dbReference type="Gene3D" id="3.40.50.2300">
    <property type="match status" value="2"/>
</dbReference>
<dbReference type="Pfam" id="PF13407">
    <property type="entry name" value="Peripla_BP_4"/>
    <property type="match status" value="1"/>
</dbReference>
<evidence type="ECO:0000256" key="1">
    <source>
        <dbReference type="ARBA" id="ARBA00004196"/>
    </source>
</evidence>
<comment type="caution">
    <text evidence="3">The sequence shown here is derived from an EMBL/GenBank/DDBJ whole genome shotgun (WGS) entry which is preliminary data.</text>
</comment>
<dbReference type="Proteomes" id="UP000481852">
    <property type="component" value="Unassembled WGS sequence"/>
</dbReference>
<dbReference type="SUPFAM" id="SSF53822">
    <property type="entry name" value="Periplasmic binding protein-like I"/>
    <property type="match status" value="1"/>
</dbReference>
<sequence>MNLHYLAAKSDFYTKEDAMKTRVAKKLMAVAGAFAMGIMACGGNVYAESTEASTQAEAEELTSDKPYDIGMTVADLTNPIWAEVCNEVEKKGEEAGSKVTVEAANNDPSTQVSQVEDFIQQKKDAIIIQAIDINSVDDVLKKAQDAGIMVMCYGVHTKTYDISLTNDNAGAGKIIGERTGEFINDNYDGKAQVGLLTFYENQECKIRGEEMKKALAEVAPDAEVVAEDSCVVADKAMTIVENWLQQYPDMKAIMSIGDGGGIGANQAVKAAGKADGFGIFAIDGTIEALQLMANGDPIKEEIAFGAGWQLGDEVITVCINALNDGIDNPEQLTPTEEIDLSNLKDRIAEWGYEDQIDLSKLQ</sequence>
<proteinExistence type="predicted"/>
<dbReference type="InterPro" id="IPR025997">
    <property type="entry name" value="SBP_2_dom"/>
</dbReference>
<dbReference type="EMBL" id="VULZ01000004">
    <property type="protein sequence ID" value="MSS14459.1"/>
    <property type="molecule type" value="Genomic_DNA"/>
</dbReference>
<dbReference type="InterPro" id="IPR050555">
    <property type="entry name" value="Bact_Solute-Bind_Prot2"/>
</dbReference>
<reference evidence="3 4" key="1">
    <citation type="submission" date="2019-08" db="EMBL/GenBank/DDBJ databases">
        <title>In-depth cultivation of the pig gut microbiome towards novel bacterial diversity and tailored functional studies.</title>
        <authorList>
            <person name="Wylensek D."/>
            <person name="Hitch T.C.A."/>
            <person name="Clavel T."/>
        </authorList>
    </citation>
    <scope>NUCLEOTIDE SEQUENCE [LARGE SCALE GENOMIC DNA]</scope>
    <source>
        <strain evidence="3 4">Oil+RF-744-WCA-WT-11</strain>
    </source>
</reference>
<evidence type="ECO:0000313" key="4">
    <source>
        <dbReference type="Proteomes" id="UP000481852"/>
    </source>
</evidence>
<name>A0A6L5X216_9FIRM</name>
<protein>
    <submittedName>
        <fullName evidence="3">Sugar ABC transporter substrate-binding protein</fullName>
    </submittedName>
</protein>
<keyword evidence="4" id="KW-1185">Reference proteome</keyword>
<feature type="domain" description="Periplasmic binding protein" evidence="2">
    <location>
        <begin position="69"/>
        <end position="296"/>
    </location>
</feature>